<dbReference type="EMBL" id="ML735269">
    <property type="protein sequence ID" value="KAE8389170.1"/>
    <property type="molecule type" value="Genomic_DNA"/>
</dbReference>
<accession>A0A5N7C4Z1</accession>
<feature type="compositionally biased region" description="Polar residues" evidence="1">
    <location>
        <begin position="233"/>
        <end position="248"/>
    </location>
</feature>
<dbReference type="Pfam" id="PF08550">
    <property type="entry name" value="GATA_AreA"/>
    <property type="match status" value="1"/>
</dbReference>
<reference evidence="3" key="1">
    <citation type="submission" date="2019-04" db="EMBL/GenBank/DDBJ databases">
        <title>Friends and foes A comparative genomics studyof 23 Aspergillus species from section Flavi.</title>
        <authorList>
            <consortium name="DOE Joint Genome Institute"/>
            <person name="Kjaerbolling I."/>
            <person name="Vesth T."/>
            <person name="Frisvad J.C."/>
            <person name="Nybo J.L."/>
            <person name="Theobald S."/>
            <person name="Kildgaard S."/>
            <person name="Isbrandt T."/>
            <person name="Kuo A."/>
            <person name="Sato A."/>
            <person name="Lyhne E.K."/>
            <person name="Kogle M.E."/>
            <person name="Wiebenga A."/>
            <person name="Kun R.S."/>
            <person name="Lubbers R.J."/>
            <person name="Makela M.R."/>
            <person name="Barry K."/>
            <person name="Chovatia M."/>
            <person name="Clum A."/>
            <person name="Daum C."/>
            <person name="Haridas S."/>
            <person name="He G."/>
            <person name="LaButti K."/>
            <person name="Lipzen A."/>
            <person name="Mondo S."/>
            <person name="Riley R."/>
            <person name="Salamov A."/>
            <person name="Simmons B.A."/>
            <person name="Magnuson J.K."/>
            <person name="Henrissat B."/>
            <person name="Mortensen U.H."/>
            <person name="Larsen T.O."/>
            <person name="Devries R.P."/>
            <person name="Grigoriev I.V."/>
            <person name="Machida M."/>
            <person name="Baker S.E."/>
            <person name="Andersen M.R."/>
        </authorList>
    </citation>
    <scope>NUCLEOTIDE SEQUENCE [LARGE SCALE GENOMIC DNA]</scope>
    <source>
        <strain evidence="3">IBT 14317</strain>
    </source>
</reference>
<feature type="compositionally biased region" description="Polar residues" evidence="1">
    <location>
        <begin position="405"/>
        <end position="420"/>
    </location>
</feature>
<feature type="region of interest" description="Disordered" evidence="1">
    <location>
        <begin position="122"/>
        <end position="274"/>
    </location>
</feature>
<name>A0A5N7C4Z1_PETAA</name>
<organism evidence="3">
    <name type="scientific">Petromyces alliaceus</name>
    <name type="common">Aspergillus alliaceus</name>
    <dbReference type="NCBI Taxonomy" id="209559"/>
    <lineage>
        <taxon>Eukaryota</taxon>
        <taxon>Fungi</taxon>
        <taxon>Dikarya</taxon>
        <taxon>Ascomycota</taxon>
        <taxon>Pezizomycotina</taxon>
        <taxon>Eurotiomycetes</taxon>
        <taxon>Eurotiomycetidae</taxon>
        <taxon>Eurotiales</taxon>
        <taxon>Aspergillaceae</taxon>
        <taxon>Aspergillus</taxon>
        <taxon>Aspergillus subgen. Circumdati</taxon>
    </lineage>
</organism>
<feature type="compositionally biased region" description="Low complexity" evidence="1">
    <location>
        <begin position="427"/>
        <end position="439"/>
    </location>
</feature>
<feature type="domain" description="Nitrogen regulatory protein areA GATA-like" evidence="2">
    <location>
        <begin position="33"/>
        <end position="61"/>
    </location>
</feature>
<feature type="compositionally biased region" description="Pro residues" evidence="1">
    <location>
        <begin position="186"/>
        <end position="196"/>
    </location>
</feature>
<proteinExistence type="predicted"/>
<evidence type="ECO:0000259" key="2">
    <source>
        <dbReference type="Pfam" id="PF08550"/>
    </source>
</evidence>
<dbReference type="OrthoDB" id="5424234at2759"/>
<evidence type="ECO:0000313" key="3">
    <source>
        <dbReference type="EMBL" id="KAE8389170.1"/>
    </source>
</evidence>
<feature type="compositionally biased region" description="Basic and acidic residues" evidence="1">
    <location>
        <begin position="256"/>
        <end position="266"/>
    </location>
</feature>
<protein>
    <recommendedName>
        <fullName evidence="2">Nitrogen regulatory protein areA GATA-like domain-containing protein</fullName>
    </recommendedName>
</protein>
<gene>
    <name evidence="3" type="ORF">BDV23DRAFT_101219</name>
</gene>
<dbReference type="AlphaFoldDB" id="A0A5N7C4Z1"/>
<feature type="compositionally biased region" description="Basic residues" evidence="1">
    <location>
        <begin position="219"/>
        <end position="232"/>
    </location>
</feature>
<sequence length="488" mass="53882">MDCLPKGLVSITRKVPSELDDMNVVDARDITRLWKVYNTHPSVHEGDIGYRLENFFWRIWGSDRLRSSMDGSTLAKLFLQICDSNPMSISILQQLKRVSGLRLATGNFLSVSLGRRLIPFTQENSSRSARGSDDKPQETPTSNTRARRAPLQPILKKSSTPSGETHKTTRLLLTSVEGQSIERKPSNPPTPVPPSQPTLEDFNRPAQKNKTVFVAGKGKSTKRRPVIMRRKSSQTSSGASTRTQSPQRASKLLTLRTRETPSKQEDSSDSEADAMHIEHVVPREKISDATDKPPELPPEFLSNLKGILADKESPPQSTKSAPPKWGFVTTDDWTHYDVRYLEPENYEQPSSESLVDRGFRSRFTEQVDLEKEYLATSVGASTKEGLLQFLQSRSSEVKTSDDASHAQSGLNVDTPTTSSGIPILTPNTDSSTTFSTNSDRATSGGFPTLLTPFSLTRGRGQLSLLIEENRKKQAAEGKQVSGGVLALT</sequence>
<dbReference type="Proteomes" id="UP000326877">
    <property type="component" value="Unassembled WGS sequence"/>
</dbReference>
<evidence type="ECO:0000256" key="1">
    <source>
        <dbReference type="SAM" id="MobiDB-lite"/>
    </source>
</evidence>
<dbReference type="InterPro" id="IPR013860">
    <property type="entry name" value="AreA_GATA"/>
</dbReference>
<feature type="region of interest" description="Disordered" evidence="1">
    <location>
        <begin position="398"/>
        <end position="445"/>
    </location>
</feature>